<evidence type="ECO:0000256" key="3">
    <source>
        <dbReference type="ARBA" id="ARBA00022840"/>
    </source>
</evidence>
<gene>
    <name evidence="9" type="ORF">ALQ33_100345</name>
</gene>
<dbReference type="PROSITE" id="PS51733">
    <property type="entry name" value="BPL_LPL_CATALYTIC"/>
    <property type="match status" value="1"/>
</dbReference>
<dbReference type="NCBIfam" id="TIGR00121">
    <property type="entry name" value="birA_ligase"/>
    <property type="match status" value="1"/>
</dbReference>
<dbReference type="Gene3D" id="1.10.10.10">
    <property type="entry name" value="Winged helix-like DNA-binding domain superfamily/Winged helix DNA-binding domain"/>
    <property type="match status" value="1"/>
</dbReference>
<evidence type="ECO:0000256" key="5">
    <source>
        <dbReference type="ARBA" id="ARBA00024227"/>
    </source>
</evidence>
<proteinExistence type="inferred from homology"/>
<keyword evidence="1" id="KW-0436">Ligase</keyword>
<dbReference type="InterPro" id="IPR030855">
    <property type="entry name" value="Bifunct_BirA"/>
</dbReference>
<dbReference type="Pfam" id="PF03099">
    <property type="entry name" value="BPL_LplA_LipB"/>
    <property type="match status" value="1"/>
</dbReference>
<dbReference type="EMBL" id="RBQB01000010">
    <property type="protein sequence ID" value="RMO98117.1"/>
    <property type="molecule type" value="Genomic_DNA"/>
</dbReference>
<comment type="caution">
    <text evidence="9">The sequence shown here is derived from an EMBL/GenBank/DDBJ whole genome shotgun (WGS) entry which is preliminary data.</text>
</comment>
<keyword evidence="7" id="KW-0472">Membrane</keyword>
<dbReference type="GO" id="GO:0006355">
    <property type="term" value="P:regulation of DNA-templated transcription"/>
    <property type="evidence" value="ECO:0007669"/>
    <property type="project" value="InterPro"/>
</dbReference>
<dbReference type="InterPro" id="IPR045864">
    <property type="entry name" value="aa-tRNA-synth_II/BPL/LPL"/>
</dbReference>
<dbReference type="NCBIfam" id="NF008847">
    <property type="entry name" value="PRK11886.1-2"/>
    <property type="match status" value="1"/>
</dbReference>
<feature type="transmembrane region" description="Helical" evidence="7">
    <location>
        <begin position="6"/>
        <end position="26"/>
    </location>
</feature>
<dbReference type="AlphaFoldDB" id="A0A3M3ZTZ5"/>
<keyword evidence="4" id="KW-0092">Biotin</keyword>
<sequence>LRVEGFFFVAAENLFSFLCIMLLHGYDACLIAGRFQMLTLLKLLADGAFHSGEVLGEVLGVSRSAVWKQLQQLEAELGIEFHKVRGRGYRLATPISLLSPSAITQSGLPAAWTVRTYDSIDSTNAEAARLIAEGISMPLLVLAEQQTSGRGRRGRKWVSPFAENLYYSVVLRIDGGMRQLEGLSLLVGLAVMNVLRDLGVSGAGLKWPNDVLVGKQKIAGILLELIGDPADVCHVIIGIGVNVNMQASTEVDQSWTSIRLETGNLADRNDVAARISARLDALLHVHRDKGFAAFREDWERGHLWQGAAVTLLSGVQTVEGVVLGVDVLGALRLEVNSVEKSFSGGELSLRLRDDS</sequence>
<evidence type="ECO:0000256" key="4">
    <source>
        <dbReference type="ARBA" id="ARBA00023267"/>
    </source>
</evidence>
<dbReference type="Gene3D" id="3.30.930.10">
    <property type="entry name" value="Bira Bifunctional Protein, Domain 2"/>
    <property type="match status" value="1"/>
</dbReference>
<evidence type="ECO:0000313" key="9">
    <source>
        <dbReference type="EMBL" id="RMO98117.1"/>
    </source>
</evidence>
<organism evidence="9 10">
    <name type="scientific">Pseudomonas syringae pv. philadelphi</name>
    <dbReference type="NCBI Taxonomy" id="251706"/>
    <lineage>
        <taxon>Bacteria</taxon>
        <taxon>Pseudomonadati</taxon>
        <taxon>Pseudomonadota</taxon>
        <taxon>Gammaproteobacteria</taxon>
        <taxon>Pseudomonadales</taxon>
        <taxon>Pseudomonadaceae</taxon>
        <taxon>Pseudomonas</taxon>
    </lineage>
</organism>
<dbReference type="GO" id="GO:0005737">
    <property type="term" value="C:cytoplasm"/>
    <property type="evidence" value="ECO:0007669"/>
    <property type="project" value="TreeGrafter"/>
</dbReference>
<dbReference type="InterPro" id="IPR036390">
    <property type="entry name" value="WH_DNA-bd_sf"/>
</dbReference>
<evidence type="ECO:0000256" key="2">
    <source>
        <dbReference type="ARBA" id="ARBA00022741"/>
    </source>
</evidence>
<accession>A0A3M3ZTZ5</accession>
<dbReference type="Pfam" id="PF08279">
    <property type="entry name" value="HTH_11"/>
    <property type="match status" value="1"/>
</dbReference>
<dbReference type="InterPro" id="IPR008988">
    <property type="entry name" value="Transcriptional_repressor_C"/>
</dbReference>
<keyword evidence="7" id="KW-1133">Transmembrane helix</keyword>
<evidence type="ECO:0000256" key="1">
    <source>
        <dbReference type="ARBA" id="ARBA00022598"/>
    </source>
</evidence>
<reference evidence="9 10" key="1">
    <citation type="submission" date="2018-08" db="EMBL/GenBank/DDBJ databases">
        <title>Recombination of ecologically and evolutionarily significant loci maintains genetic cohesion in the Pseudomonas syringae species complex.</title>
        <authorList>
            <person name="Dillon M."/>
            <person name="Thakur S."/>
            <person name="Almeida R.N.D."/>
            <person name="Weir B.S."/>
            <person name="Guttman D.S."/>
        </authorList>
    </citation>
    <scope>NUCLEOTIDE SEQUENCE [LARGE SCALE GENOMIC DNA]</scope>
    <source>
        <strain evidence="9 10">ICMP 8902</strain>
    </source>
</reference>
<dbReference type="InterPro" id="IPR004143">
    <property type="entry name" value="BPL_LPL_catalytic"/>
</dbReference>
<evidence type="ECO:0000256" key="6">
    <source>
        <dbReference type="ARBA" id="ARBA00047846"/>
    </source>
</evidence>
<dbReference type="CDD" id="cd16442">
    <property type="entry name" value="BPL"/>
    <property type="match status" value="1"/>
</dbReference>
<dbReference type="PANTHER" id="PTHR12835">
    <property type="entry name" value="BIOTIN PROTEIN LIGASE"/>
    <property type="match status" value="1"/>
</dbReference>
<dbReference type="NCBIfam" id="NF008848">
    <property type="entry name" value="PRK11886.1-3"/>
    <property type="match status" value="1"/>
</dbReference>
<evidence type="ECO:0000256" key="7">
    <source>
        <dbReference type="SAM" id="Phobius"/>
    </source>
</evidence>
<dbReference type="Proteomes" id="UP000279372">
    <property type="component" value="Unassembled WGS sequence"/>
</dbReference>
<dbReference type="InterPro" id="IPR003142">
    <property type="entry name" value="BPL_C"/>
</dbReference>
<dbReference type="GO" id="GO:0004077">
    <property type="term" value="F:biotin--[biotin carboxyl-carrier protein] ligase activity"/>
    <property type="evidence" value="ECO:0007669"/>
    <property type="project" value="UniProtKB-EC"/>
</dbReference>
<dbReference type="GO" id="GO:0005524">
    <property type="term" value="F:ATP binding"/>
    <property type="evidence" value="ECO:0007669"/>
    <property type="project" value="UniProtKB-KW"/>
</dbReference>
<evidence type="ECO:0000259" key="8">
    <source>
        <dbReference type="PROSITE" id="PS51733"/>
    </source>
</evidence>
<comment type="catalytic activity">
    <reaction evidence="6">
        <text>biotin + L-lysyl-[protein] + ATP = N(6)-biotinyl-L-lysyl-[protein] + AMP + diphosphate + H(+)</text>
        <dbReference type="Rhea" id="RHEA:11756"/>
        <dbReference type="Rhea" id="RHEA-COMP:9752"/>
        <dbReference type="Rhea" id="RHEA-COMP:10505"/>
        <dbReference type="ChEBI" id="CHEBI:15378"/>
        <dbReference type="ChEBI" id="CHEBI:29969"/>
        <dbReference type="ChEBI" id="CHEBI:30616"/>
        <dbReference type="ChEBI" id="CHEBI:33019"/>
        <dbReference type="ChEBI" id="CHEBI:57586"/>
        <dbReference type="ChEBI" id="CHEBI:83144"/>
        <dbReference type="ChEBI" id="CHEBI:456215"/>
        <dbReference type="EC" id="6.3.4.15"/>
    </reaction>
</comment>
<feature type="domain" description="BPL/LPL catalytic" evidence="8">
    <location>
        <begin position="105"/>
        <end position="287"/>
    </location>
</feature>
<dbReference type="SUPFAM" id="SSF55681">
    <property type="entry name" value="Class II aaRS and biotin synthetases"/>
    <property type="match status" value="1"/>
</dbReference>
<keyword evidence="7" id="KW-0812">Transmembrane</keyword>
<dbReference type="SUPFAM" id="SSF46785">
    <property type="entry name" value="Winged helix' DNA-binding domain"/>
    <property type="match status" value="1"/>
</dbReference>
<keyword evidence="3" id="KW-0067">ATP-binding</keyword>
<name>A0A3M3ZTZ5_9PSED</name>
<dbReference type="HAMAP" id="MF_00978">
    <property type="entry name" value="Bifunct_BirA"/>
    <property type="match status" value="1"/>
</dbReference>
<protein>
    <recommendedName>
        <fullName evidence="5">biotin--[biotin carboxyl-carrier protein] ligase</fullName>
        <ecNumber evidence="5">6.3.4.15</ecNumber>
    </recommendedName>
</protein>
<feature type="non-terminal residue" evidence="9">
    <location>
        <position position="1"/>
    </location>
</feature>
<evidence type="ECO:0000313" key="10">
    <source>
        <dbReference type="Proteomes" id="UP000279372"/>
    </source>
</evidence>
<dbReference type="Pfam" id="PF02237">
    <property type="entry name" value="BPL_C"/>
    <property type="match status" value="1"/>
</dbReference>
<dbReference type="SUPFAM" id="SSF50037">
    <property type="entry name" value="C-terminal domain of transcriptional repressors"/>
    <property type="match status" value="1"/>
</dbReference>
<keyword evidence="2" id="KW-0547">Nucleotide-binding</keyword>
<dbReference type="EC" id="6.3.4.15" evidence="5"/>
<dbReference type="Gene3D" id="2.30.30.100">
    <property type="match status" value="1"/>
</dbReference>
<dbReference type="InterPro" id="IPR036388">
    <property type="entry name" value="WH-like_DNA-bd_sf"/>
</dbReference>
<dbReference type="PANTHER" id="PTHR12835:SF5">
    <property type="entry name" value="BIOTIN--PROTEIN LIGASE"/>
    <property type="match status" value="1"/>
</dbReference>
<dbReference type="InterPro" id="IPR004408">
    <property type="entry name" value="Biotin_CoA_COase_ligase"/>
</dbReference>
<dbReference type="InterPro" id="IPR013196">
    <property type="entry name" value="HTH_11"/>
</dbReference>